<comment type="similarity">
    <text evidence="4">Belongs to the cytochrome b5 family.</text>
</comment>
<protein>
    <recommendedName>
        <fullName evidence="5">Cytochrome b5 heme-binding domain-containing protein</fullName>
    </recommendedName>
</protein>
<keyword evidence="3" id="KW-0408">Iron</keyword>
<name>A0A1V6NWP1_PENPO</name>
<evidence type="ECO:0000256" key="1">
    <source>
        <dbReference type="ARBA" id="ARBA00022617"/>
    </source>
</evidence>
<dbReference type="GO" id="GO:0046872">
    <property type="term" value="F:metal ion binding"/>
    <property type="evidence" value="ECO:0007669"/>
    <property type="project" value="UniProtKB-KW"/>
</dbReference>
<dbReference type="InterPro" id="IPR001199">
    <property type="entry name" value="Cyt_B5-like_heme/steroid-bd"/>
</dbReference>
<dbReference type="Gene3D" id="3.10.120.10">
    <property type="entry name" value="Cytochrome b5-like heme/steroid binding domain"/>
    <property type="match status" value="1"/>
</dbReference>
<dbReference type="GO" id="GO:0016020">
    <property type="term" value="C:membrane"/>
    <property type="evidence" value="ECO:0007669"/>
    <property type="project" value="TreeGrafter"/>
</dbReference>
<reference evidence="7" key="1">
    <citation type="journal article" date="2017" name="Nat. Microbiol.">
        <title>Global analysis of biosynthetic gene clusters reveals vast potential of secondary metabolite production in Penicillium species.</title>
        <authorList>
            <person name="Nielsen J.C."/>
            <person name="Grijseels S."/>
            <person name="Prigent S."/>
            <person name="Ji B."/>
            <person name="Dainat J."/>
            <person name="Nielsen K.F."/>
            <person name="Frisvad J.C."/>
            <person name="Workman M."/>
            <person name="Nielsen J."/>
        </authorList>
    </citation>
    <scope>NUCLEOTIDE SEQUENCE [LARGE SCALE GENOMIC DNA]</scope>
    <source>
        <strain evidence="7">IBT 4502</strain>
    </source>
</reference>
<keyword evidence="2" id="KW-0479">Metal-binding</keyword>
<evidence type="ECO:0000313" key="6">
    <source>
        <dbReference type="EMBL" id="OQD69059.1"/>
    </source>
</evidence>
<sequence length="141" mass="16046">MDLFIRQTPSFGLSHSVKHEDTPNFAHIESLDKLKSNEETRKMNHNGDQAHHHHHYHNDSVHSFTFHRNHHKELHKRPQALASEPLPFISSTEVQKANETDGSPMWIVIDDVVYNVTEFASEHPGGAMPLMNLAGTSCSYT</sequence>
<dbReference type="EMBL" id="MDYM01000002">
    <property type="protein sequence ID" value="OQD69059.1"/>
    <property type="molecule type" value="Genomic_DNA"/>
</dbReference>
<accession>A0A1V6NWP1</accession>
<keyword evidence="7" id="KW-1185">Reference proteome</keyword>
<keyword evidence="1" id="KW-0349">Heme</keyword>
<dbReference type="AlphaFoldDB" id="A0A1V6NWP1"/>
<dbReference type="SUPFAM" id="SSF55856">
    <property type="entry name" value="Cytochrome b5-like heme/steroid binding domain"/>
    <property type="match status" value="1"/>
</dbReference>
<dbReference type="InterPro" id="IPR036400">
    <property type="entry name" value="Cyt_B5-like_heme/steroid_sf"/>
</dbReference>
<dbReference type="GO" id="GO:0020037">
    <property type="term" value="F:heme binding"/>
    <property type="evidence" value="ECO:0007669"/>
    <property type="project" value="TreeGrafter"/>
</dbReference>
<dbReference type="Proteomes" id="UP000191408">
    <property type="component" value="Unassembled WGS sequence"/>
</dbReference>
<organism evidence="6 7">
    <name type="scientific">Penicillium polonicum</name>
    <dbReference type="NCBI Taxonomy" id="60169"/>
    <lineage>
        <taxon>Eukaryota</taxon>
        <taxon>Fungi</taxon>
        <taxon>Dikarya</taxon>
        <taxon>Ascomycota</taxon>
        <taxon>Pezizomycotina</taxon>
        <taxon>Eurotiomycetes</taxon>
        <taxon>Eurotiomycetidae</taxon>
        <taxon>Eurotiales</taxon>
        <taxon>Aspergillaceae</taxon>
        <taxon>Penicillium</taxon>
    </lineage>
</organism>
<gene>
    <name evidence="6" type="ORF">PENPOL_c002G03859</name>
</gene>
<dbReference type="OrthoDB" id="260519at2759"/>
<evidence type="ECO:0000256" key="2">
    <source>
        <dbReference type="ARBA" id="ARBA00022723"/>
    </source>
</evidence>
<dbReference type="PROSITE" id="PS50255">
    <property type="entry name" value="CYTOCHROME_B5_2"/>
    <property type="match status" value="1"/>
</dbReference>
<evidence type="ECO:0000313" key="7">
    <source>
        <dbReference type="Proteomes" id="UP000191408"/>
    </source>
</evidence>
<dbReference type="InterPro" id="IPR050668">
    <property type="entry name" value="Cytochrome_b5"/>
</dbReference>
<dbReference type="Pfam" id="PF00173">
    <property type="entry name" value="Cyt-b5"/>
    <property type="match status" value="1"/>
</dbReference>
<proteinExistence type="inferred from homology"/>
<evidence type="ECO:0000259" key="5">
    <source>
        <dbReference type="PROSITE" id="PS50255"/>
    </source>
</evidence>
<dbReference type="PANTHER" id="PTHR19359">
    <property type="entry name" value="CYTOCHROME B5"/>
    <property type="match status" value="1"/>
</dbReference>
<dbReference type="SMART" id="SM01117">
    <property type="entry name" value="Cyt-b5"/>
    <property type="match status" value="1"/>
</dbReference>
<comment type="caution">
    <text evidence="6">The sequence shown here is derived from an EMBL/GenBank/DDBJ whole genome shotgun (WGS) entry which is preliminary data.</text>
</comment>
<evidence type="ECO:0000256" key="4">
    <source>
        <dbReference type="ARBA" id="ARBA00038168"/>
    </source>
</evidence>
<feature type="domain" description="Cytochrome b5 heme-binding" evidence="5">
    <location>
        <begin position="86"/>
        <end position="141"/>
    </location>
</feature>
<evidence type="ECO:0000256" key="3">
    <source>
        <dbReference type="ARBA" id="ARBA00023004"/>
    </source>
</evidence>